<gene>
    <name evidence="1" type="ORF">AK829_00830</name>
</gene>
<reference evidence="1 2" key="1">
    <citation type="submission" date="2015-08" db="EMBL/GenBank/DDBJ databases">
        <authorList>
            <person name="Babu N.S."/>
            <person name="Beckwith C.J."/>
            <person name="Beseler K.G."/>
            <person name="Brison A."/>
            <person name="Carone J.V."/>
            <person name="Caskin T.P."/>
            <person name="Diamond M."/>
            <person name="Durham M.E."/>
            <person name="Foxe J.M."/>
            <person name="Go M."/>
            <person name="Henderson B.A."/>
            <person name="Jones I.B."/>
            <person name="McGettigan J.A."/>
            <person name="Micheletti S.J."/>
            <person name="Nasrallah M.E."/>
            <person name="Ortiz D."/>
            <person name="Piller C.R."/>
            <person name="Privatt S.R."/>
            <person name="Schneider S.L."/>
            <person name="Sharp S."/>
            <person name="Smith T.C."/>
            <person name="Stanton J.D."/>
            <person name="Ullery H.E."/>
            <person name="Wilson R.J."/>
            <person name="Serrano M.G."/>
            <person name="Buck G."/>
            <person name="Lee V."/>
            <person name="Wang Y."/>
            <person name="Carvalho R."/>
            <person name="Voegtly L."/>
            <person name="Shi R."/>
            <person name="Duckworth R."/>
            <person name="Johnson A."/>
            <person name="Loviza R."/>
            <person name="Walstead R."/>
            <person name="Shah Z."/>
            <person name="Kiflezghi M."/>
            <person name="Wade K."/>
            <person name="Ball S.L."/>
            <person name="Bradley K.W."/>
            <person name="Asai D.J."/>
            <person name="Bowman C.A."/>
            <person name="Russell D.A."/>
            <person name="Pope W.H."/>
            <person name="Jacobs-Sera D."/>
            <person name="Hendrix R.W."/>
            <person name="Hatfull G.F."/>
        </authorList>
    </citation>
    <scope>NUCLEOTIDE SEQUENCE [LARGE SCALE GENOMIC DNA]</scope>
    <source>
        <strain evidence="1 2">PUDD_83A45</strain>
    </source>
</reference>
<sequence length="161" mass="18693">MYLVDTNFLGHLEYYYPGTVFPSLWVQLEQKLFTPQVCFHQEVDKELQRWSHPRFGWYNTHIQKNQILYPDQLEINRYGEVANWVQKDRQPSYKPFAVTDFFTAADSWLVASAYRHGAIIVTAEVGAPNGVKKVKIPDVAQHFNVPVITPLDFLHALQISV</sequence>
<dbReference type="Pfam" id="PF14367">
    <property type="entry name" value="DUF4411"/>
    <property type="match status" value="1"/>
</dbReference>
<dbReference type="RefSeq" id="WP_052203434.1">
    <property type="nucleotide sequence ID" value="NZ_CP012342.1"/>
</dbReference>
<dbReference type="Proteomes" id="UP000060016">
    <property type="component" value="Chromosome"/>
</dbReference>
<evidence type="ECO:0008006" key="3">
    <source>
        <dbReference type="Google" id="ProtNLM"/>
    </source>
</evidence>
<keyword evidence="2" id="KW-1185">Reference proteome</keyword>
<dbReference type="STRING" id="156976.AK829_00830"/>
<protein>
    <recommendedName>
        <fullName evidence="3">DUF4411 domain-containing protein</fullName>
    </recommendedName>
</protein>
<dbReference type="AlphaFoldDB" id="A0A0K1R979"/>
<dbReference type="PATRIC" id="fig|156976.3.peg.158"/>
<dbReference type="InterPro" id="IPR029060">
    <property type="entry name" value="PIN-like_dom_sf"/>
</dbReference>
<dbReference type="InterPro" id="IPR016541">
    <property type="entry name" value="UCP008505"/>
</dbReference>
<dbReference type="SUPFAM" id="SSF88723">
    <property type="entry name" value="PIN domain-like"/>
    <property type="match status" value="1"/>
</dbReference>
<dbReference type="Gene3D" id="3.40.50.1010">
    <property type="entry name" value="5'-nuclease"/>
    <property type="match status" value="1"/>
</dbReference>
<organism evidence="1 2">
    <name type="scientific">Corynebacterium riegelii</name>
    <dbReference type="NCBI Taxonomy" id="156976"/>
    <lineage>
        <taxon>Bacteria</taxon>
        <taxon>Bacillati</taxon>
        <taxon>Actinomycetota</taxon>
        <taxon>Actinomycetes</taxon>
        <taxon>Mycobacteriales</taxon>
        <taxon>Corynebacteriaceae</taxon>
        <taxon>Corynebacterium</taxon>
    </lineage>
</organism>
<dbReference type="KEGG" id="crie:AK829_00830"/>
<evidence type="ECO:0000313" key="1">
    <source>
        <dbReference type="EMBL" id="AKV57958.1"/>
    </source>
</evidence>
<dbReference type="EMBL" id="CP012342">
    <property type="protein sequence ID" value="AKV57958.1"/>
    <property type="molecule type" value="Genomic_DNA"/>
</dbReference>
<accession>A0A0K1R979</accession>
<name>A0A0K1R979_9CORY</name>
<proteinExistence type="predicted"/>
<evidence type="ECO:0000313" key="2">
    <source>
        <dbReference type="Proteomes" id="UP000060016"/>
    </source>
</evidence>